<reference evidence="4 5" key="1">
    <citation type="journal article" date="2016" name="Nat. Commun.">
        <title>Thousands of microbial genomes shed light on interconnected biogeochemical processes in an aquifer system.</title>
        <authorList>
            <person name="Anantharaman K."/>
            <person name="Brown C.T."/>
            <person name="Hug L.A."/>
            <person name="Sharon I."/>
            <person name="Castelle C.J."/>
            <person name="Probst A.J."/>
            <person name="Thomas B.C."/>
            <person name="Singh A."/>
            <person name="Wilkins M.J."/>
            <person name="Karaoz U."/>
            <person name="Brodie E.L."/>
            <person name="Williams K.H."/>
            <person name="Hubbard S.S."/>
            <person name="Banfield J.F."/>
        </authorList>
    </citation>
    <scope>NUCLEOTIDE SEQUENCE [LARGE SCALE GENOMIC DNA]</scope>
</reference>
<feature type="compositionally biased region" description="Polar residues" evidence="1">
    <location>
        <begin position="759"/>
        <end position="768"/>
    </location>
</feature>
<comment type="caution">
    <text evidence="4">The sequence shown here is derived from an EMBL/GenBank/DDBJ whole genome shotgun (WGS) entry which is preliminary data.</text>
</comment>
<dbReference type="InterPro" id="IPR032689">
    <property type="entry name" value="TraG-D_C"/>
</dbReference>
<evidence type="ECO:0000256" key="1">
    <source>
        <dbReference type="SAM" id="MobiDB-lite"/>
    </source>
</evidence>
<dbReference type="STRING" id="1797516.A3D26_04010"/>
<protein>
    <recommendedName>
        <fullName evidence="6">Type IV secretion system coupling protein TraD DNA-binding domain-containing protein</fullName>
    </recommendedName>
</protein>
<organism evidence="4 5">
    <name type="scientific">Candidatus Blackburnbacteria bacterium RIFCSPHIGHO2_02_FULL_44_20</name>
    <dbReference type="NCBI Taxonomy" id="1797516"/>
    <lineage>
        <taxon>Bacteria</taxon>
        <taxon>Candidatus Blackburniibacteriota</taxon>
    </lineage>
</organism>
<feature type="compositionally biased region" description="Polar residues" evidence="1">
    <location>
        <begin position="817"/>
        <end position="829"/>
    </location>
</feature>
<name>A0A1G1V5I3_9BACT</name>
<evidence type="ECO:0000313" key="5">
    <source>
        <dbReference type="Proteomes" id="UP000178319"/>
    </source>
</evidence>
<dbReference type="PANTHER" id="PTHR30121:SF11">
    <property type="entry name" value="AAA+ ATPASE DOMAIN-CONTAINING PROTEIN"/>
    <property type="match status" value="1"/>
</dbReference>
<feature type="domain" description="TraD/TraG TraM recognition site" evidence="2">
    <location>
        <begin position="585"/>
        <end position="659"/>
    </location>
</feature>
<dbReference type="Pfam" id="PF12696">
    <property type="entry name" value="TraG-D_C"/>
    <property type="match status" value="1"/>
</dbReference>
<accession>A0A1G1V5I3</accession>
<dbReference type="PANTHER" id="PTHR30121">
    <property type="entry name" value="UNCHARACTERIZED PROTEIN YJGR-RELATED"/>
    <property type="match status" value="1"/>
</dbReference>
<dbReference type="EMBL" id="MHBZ01000032">
    <property type="protein sequence ID" value="OGY10619.1"/>
    <property type="molecule type" value="Genomic_DNA"/>
</dbReference>
<gene>
    <name evidence="4" type="ORF">A3D26_04010</name>
</gene>
<dbReference type="SUPFAM" id="SSF52540">
    <property type="entry name" value="P-loop containing nucleoside triphosphate hydrolases"/>
    <property type="match status" value="1"/>
</dbReference>
<evidence type="ECO:0000313" key="4">
    <source>
        <dbReference type="EMBL" id="OGY10619.1"/>
    </source>
</evidence>
<evidence type="ECO:0000259" key="3">
    <source>
        <dbReference type="Pfam" id="PF26449"/>
    </source>
</evidence>
<feature type="compositionally biased region" description="Basic and acidic residues" evidence="1">
    <location>
        <begin position="781"/>
        <end position="793"/>
    </location>
</feature>
<dbReference type="Proteomes" id="UP000178319">
    <property type="component" value="Unassembled WGS sequence"/>
</dbReference>
<feature type="region of interest" description="Disordered" evidence="1">
    <location>
        <begin position="728"/>
        <end position="835"/>
    </location>
</feature>
<evidence type="ECO:0008006" key="6">
    <source>
        <dbReference type="Google" id="ProtNLM"/>
    </source>
</evidence>
<dbReference type="InterPro" id="IPR058441">
    <property type="entry name" value="DUF8128"/>
</dbReference>
<feature type="domain" description="DUF8128" evidence="3">
    <location>
        <begin position="4"/>
        <end position="281"/>
    </location>
</feature>
<proteinExistence type="predicted"/>
<dbReference type="CDD" id="cd01127">
    <property type="entry name" value="TrwB_TraG_TraD_VirD4"/>
    <property type="match status" value="1"/>
</dbReference>
<dbReference type="InterPro" id="IPR027417">
    <property type="entry name" value="P-loop_NTPase"/>
</dbReference>
<sequence length="835" mass="92786">MPLHTVEIRPDRAAENTPEAASQIFSSLSSIKSSFLTKLLGKEEPIVFEIISFDQKTHFFAHFPENLAAYMESQISAQYHKASIVASIDPLLARIEGKQLSFGTLKLSSTFYYPLKTWREFTDSDPLSAVLGTMTKAEEEDVLLVQVIVLPGGGWRNAGARAITQGITGPEGEKKAHPKAALIDKKIAQNGFRVGIRLLASCQDERRAKQLVSSLAGSFGSLTLGESNSLVFSRPRFWEKTKLLNAIKNRTSSLIPRSQYLTVDELATVFHLPALSLSEIRNVSWGGSLLGEPPDDLPTGIGVSDEERMRINFFAKTEFKNQLVSFGIKKLDRRRHVYIVGKSGTGKSTLIANMAINDMINGEGLAVVDPHGDLSEIILDYVPSYRINDVVYLDAAGASKRPFRMNLFEVKNPEQGELVASGIVSIFQKLYGYSWGPRLEYILRNSILTLVARPNSTLVDVPYLLTDRNFRKTVIQTLDDYVLKNFWENEFEKMNDKLQTEAISPILNKVGQFVSSPTVREIIGYPKSTIDMEEAMNSGQIVVLNLSQGRLGEDNAALLGAMIITKIQLSAMNRAAIPEEQRRDFYLYVDEFQNFATNSFIKILSEARKYRLNLALANQYIGQVPEEVQRAIFGNVGTLMSFLVGAQDAQILSREFGGVYKEEQMVGLDNYQIINKLAVDGKTSRPFFAYTLPLPESKTENRDKVLQVSQERYTKEAGEGAYVVVKPAPQPQQPRQQQVQQTAAGPSAPQAPKQPQQQRSEGQPGQSETRNRRRRRGGRGHGGDRGGEHRSGPDNRGQQPSNPASQRSLSEGIHVSAPQSSVLTPQPQEKTIYEG</sequence>
<feature type="compositionally biased region" description="Low complexity" evidence="1">
    <location>
        <begin position="728"/>
        <end position="758"/>
    </location>
</feature>
<dbReference type="Gene3D" id="3.40.50.300">
    <property type="entry name" value="P-loop containing nucleotide triphosphate hydrolases"/>
    <property type="match status" value="2"/>
</dbReference>
<dbReference type="AlphaFoldDB" id="A0A1G1V5I3"/>
<dbReference type="Pfam" id="PF26449">
    <property type="entry name" value="DUF8128"/>
    <property type="match status" value="1"/>
</dbReference>
<dbReference type="InterPro" id="IPR051162">
    <property type="entry name" value="T4SS_component"/>
</dbReference>
<evidence type="ECO:0000259" key="2">
    <source>
        <dbReference type="Pfam" id="PF12696"/>
    </source>
</evidence>
<feature type="compositionally biased region" description="Polar residues" evidence="1">
    <location>
        <begin position="796"/>
        <end position="809"/>
    </location>
</feature>